<accession>A0A9D4XVI1</accession>
<evidence type="ECO:0000313" key="2">
    <source>
        <dbReference type="Proteomes" id="UP001058974"/>
    </source>
</evidence>
<gene>
    <name evidence="1" type="ORF">KIW84_031672</name>
</gene>
<evidence type="ECO:0000313" key="1">
    <source>
        <dbReference type="EMBL" id="KAI5425935.1"/>
    </source>
</evidence>
<keyword evidence="2" id="KW-1185">Reference proteome</keyword>
<dbReference type="AlphaFoldDB" id="A0A9D4XVI1"/>
<name>A0A9D4XVI1_PEA</name>
<protein>
    <submittedName>
        <fullName evidence="1">Uncharacterized protein</fullName>
    </submittedName>
</protein>
<comment type="caution">
    <text evidence="1">The sequence shown here is derived from an EMBL/GenBank/DDBJ whole genome shotgun (WGS) entry which is preliminary data.</text>
</comment>
<dbReference type="PANTHER" id="PTHR34367:SF1">
    <property type="entry name" value="OS04G0528600 PROTEIN"/>
    <property type="match status" value="1"/>
</dbReference>
<organism evidence="1 2">
    <name type="scientific">Pisum sativum</name>
    <name type="common">Garden pea</name>
    <name type="synonym">Lathyrus oleraceus</name>
    <dbReference type="NCBI Taxonomy" id="3888"/>
    <lineage>
        <taxon>Eukaryota</taxon>
        <taxon>Viridiplantae</taxon>
        <taxon>Streptophyta</taxon>
        <taxon>Embryophyta</taxon>
        <taxon>Tracheophyta</taxon>
        <taxon>Spermatophyta</taxon>
        <taxon>Magnoliopsida</taxon>
        <taxon>eudicotyledons</taxon>
        <taxon>Gunneridae</taxon>
        <taxon>Pentapetalae</taxon>
        <taxon>rosids</taxon>
        <taxon>fabids</taxon>
        <taxon>Fabales</taxon>
        <taxon>Fabaceae</taxon>
        <taxon>Papilionoideae</taxon>
        <taxon>50 kb inversion clade</taxon>
        <taxon>NPAAA clade</taxon>
        <taxon>Hologalegina</taxon>
        <taxon>IRL clade</taxon>
        <taxon>Fabeae</taxon>
        <taxon>Lathyrus</taxon>
    </lineage>
</organism>
<reference evidence="1 2" key="1">
    <citation type="journal article" date="2022" name="Nat. Genet.">
        <title>Improved pea reference genome and pan-genome highlight genomic features and evolutionary characteristics.</title>
        <authorList>
            <person name="Yang T."/>
            <person name="Liu R."/>
            <person name="Luo Y."/>
            <person name="Hu S."/>
            <person name="Wang D."/>
            <person name="Wang C."/>
            <person name="Pandey M.K."/>
            <person name="Ge S."/>
            <person name="Xu Q."/>
            <person name="Li N."/>
            <person name="Li G."/>
            <person name="Huang Y."/>
            <person name="Saxena R.K."/>
            <person name="Ji Y."/>
            <person name="Li M."/>
            <person name="Yan X."/>
            <person name="He Y."/>
            <person name="Liu Y."/>
            <person name="Wang X."/>
            <person name="Xiang C."/>
            <person name="Varshney R.K."/>
            <person name="Ding H."/>
            <person name="Gao S."/>
            <person name="Zong X."/>
        </authorList>
    </citation>
    <scope>NUCLEOTIDE SEQUENCE [LARGE SCALE GENOMIC DNA]</scope>
    <source>
        <strain evidence="1 2">cv. Zhongwan 6</strain>
    </source>
</reference>
<dbReference type="Gene3D" id="1.10.10.10">
    <property type="entry name" value="Winged helix-like DNA-binding domain superfamily/Winged helix DNA-binding domain"/>
    <property type="match status" value="1"/>
</dbReference>
<dbReference type="PANTHER" id="PTHR34367">
    <property type="entry name" value="OS02G0734667 PROTEIN"/>
    <property type="match status" value="1"/>
</dbReference>
<dbReference type="InterPro" id="IPR040412">
    <property type="entry name" value="At1g65710-like"/>
</dbReference>
<sequence>MVSVPATVTSLVMDKSNNSDCGKSAAATTGTKRITVRRNVGAASPHSQSPAKANGSATIQQQQLLLKCLVEKFKFQMLDYKILVTSRAAFRRFGTPCQLDLLDHGPAVAFFHHFVQLNHNNSYMPDKKSCSRDSESLDILEDINQKECFLDMGLFPENQRIPVTVLIDMLAELQDLDEDGTKAMAIVHDLITRNLINLIATRKVAAEASKLQENSLQ</sequence>
<dbReference type="EMBL" id="JAMSHJ010000003">
    <property type="protein sequence ID" value="KAI5425935.1"/>
    <property type="molecule type" value="Genomic_DNA"/>
</dbReference>
<proteinExistence type="predicted"/>
<dbReference type="Proteomes" id="UP001058974">
    <property type="component" value="Chromosome 3"/>
</dbReference>
<dbReference type="InterPro" id="IPR036388">
    <property type="entry name" value="WH-like_DNA-bd_sf"/>
</dbReference>
<dbReference type="Gramene" id="Psat03G0167200-T1">
    <property type="protein sequence ID" value="KAI5425935.1"/>
    <property type="gene ID" value="KIW84_031672"/>
</dbReference>